<feature type="compositionally biased region" description="Basic and acidic residues" evidence="1">
    <location>
        <begin position="380"/>
        <end position="389"/>
    </location>
</feature>
<comment type="caution">
    <text evidence="2">The sequence shown here is derived from an EMBL/GenBank/DDBJ whole genome shotgun (WGS) entry which is preliminary data.</text>
</comment>
<feature type="region of interest" description="Disordered" evidence="1">
    <location>
        <begin position="943"/>
        <end position="977"/>
    </location>
</feature>
<feature type="compositionally biased region" description="Basic residues" evidence="1">
    <location>
        <begin position="840"/>
        <end position="850"/>
    </location>
</feature>
<evidence type="ECO:0000313" key="2">
    <source>
        <dbReference type="EMBL" id="KAJ8897327.1"/>
    </source>
</evidence>
<evidence type="ECO:0000256" key="1">
    <source>
        <dbReference type="SAM" id="MobiDB-lite"/>
    </source>
</evidence>
<gene>
    <name evidence="2" type="ORF">PR048_002673</name>
</gene>
<dbReference type="EMBL" id="JARBHB010000001">
    <property type="protein sequence ID" value="KAJ8897327.1"/>
    <property type="molecule type" value="Genomic_DNA"/>
</dbReference>
<dbReference type="Proteomes" id="UP001159363">
    <property type="component" value="Chromosome 1"/>
</dbReference>
<organism evidence="2 3">
    <name type="scientific">Dryococelus australis</name>
    <dbReference type="NCBI Taxonomy" id="614101"/>
    <lineage>
        <taxon>Eukaryota</taxon>
        <taxon>Metazoa</taxon>
        <taxon>Ecdysozoa</taxon>
        <taxon>Arthropoda</taxon>
        <taxon>Hexapoda</taxon>
        <taxon>Insecta</taxon>
        <taxon>Pterygota</taxon>
        <taxon>Neoptera</taxon>
        <taxon>Polyneoptera</taxon>
        <taxon>Phasmatodea</taxon>
        <taxon>Verophasmatodea</taxon>
        <taxon>Anareolatae</taxon>
        <taxon>Phasmatidae</taxon>
        <taxon>Eurycanthinae</taxon>
        <taxon>Dryococelus</taxon>
    </lineage>
</organism>
<evidence type="ECO:0000313" key="3">
    <source>
        <dbReference type="Proteomes" id="UP001159363"/>
    </source>
</evidence>
<feature type="region of interest" description="Disordered" evidence="1">
    <location>
        <begin position="380"/>
        <end position="412"/>
    </location>
</feature>
<feature type="region of interest" description="Disordered" evidence="1">
    <location>
        <begin position="786"/>
        <end position="854"/>
    </location>
</feature>
<keyword evidence="3" id="KW-1185">Reference proteome</keyword>
<reference evidence="2 3" key="1">
    <citation type="submission" date="2023-02" db="EMBL/GenBank/DDBJ databases">
        <title>LHISI_Scaffold_Assembly.</title>
        <authorList>
            <person name="Stuart O.P."/>
            <person name="Cleave R."/>
            <person name="Magrath M.J.L."/>
            <person name="Mikheyev A.S."/>
        </authorList>
    </citation>
    <scope>NUCLEOTIDE SEQUENCE [LARGE SCALE GENOMIC DNA]</scope>
    <source>
        <strain evidence="2">Daus_M_001</strain>
        <tissue evidence="2">Leg muscle</tissue>
    </source>
</reference>
<protein>
    <submittedName>
        <fullName evidence="2">Uncharacterized protein</fullName>
    </submittedName>
</protein>
<proteinExistence type="predicted"/>
<sequence>MAAIGEEWQNRFRLDVIQDGRHGTAAPRHDARVSEEICKALNIEVLRADAGELSMEQHRYEWAGEMGDPRENPPTNGIVRHDFHMRKSGVTRPGIEPGSPWREASRQRGFCHHSTIISARSLARAWSTVQLMTNRDATRRKELGEQSAVLVLTQKTTRFIVPLDPIGRITASETKERLGSCIRASYVHNSFNQAAILRHAVQKFGKRSRAKLIRLGTSSYGSEPVLRQDIAVDEQPSIEDVAMKIERMSEEICAALNSEVLRADEAEASGIVRHDSHMRKSGSDPARNRARFAFVGEISYAFFHIRKADKVTASVGIQNTRLETPARISSLIEQVSKKTMRERREGDEGKFDLLFRSPRLMFVPAAPTAASALLPSLKSTRRDLTRGEEATDLATARSLSPPPPPSDRKLENGPVTITELSHEMAASCHNHRARSVEATRRRKALASFYRLFTVKCTLLKRLSPRPNPQALTINKYILLQYQALNFEGADSARRLFAHERSHVPIMATIWVLSVPFFRLPAVRKVLLCARQHHDNLSTFESTDYDLMSSNIAYPSAIRTINIALGLESGAAVAQWLGRSPPATAIRARYPAGSFPRVGIVLDDAACRRVFSEYSRFPRPCIPAPLHPRVSVNVMSRDDGHLRVPAGKSVTRNVIPGDENKGHISEIARANSKNPTHDLQGDRFLGHQIEWPVRMRKREEGGQGEEERKVISYCFIYKYAIKTLRWNGSLPKSTLEEARYETEDDLTRRRQGHDNTVVPLTAGGGTRISQRSDLAISQYSAELKWRGKREIPEKKSNHRPAASSGTIPTCENPGATHTGIEPGSPWWETSRLTAQPPRLPKPSKKSPRQGFRKAGCSDECTYNDEDVSRRFDGTCVALRPVVKRKRTMMFTSCDKHVRHKYSVLQQRSRSGEAIRATLTRTPRASTLLRARQPMEVKRGWLWSGAGMHGRGKRETLEKNHRPSASSGTIPKCGSDSPP</sequence>
<accession>A0ABQ9IKZ1</accession>
<name>A0ABQ9IKZ1_9NEOP</name>